<evidence type="ECO:0000259" key="3">
    <source>
        <dbReference type="Pfam" id="PF01728"/>
    </source>
</evidence>
<dbReference type="GO" id="GO:0005634">
    <property type="term" value="C:nucleus"/>
    <property type="evidence" value="ECO:0000318"/>
    <property type="project" value="GO_Central"/>
</dbReference>
<dbReference type="RefSeq" id="XP_042924453.1">
    <property type="nucleotide sequence ID" value="XM_043063747.1"/>
</dbReference>
<comment type="catalytic activity">
    <reaction evidence="1">
        <text>a 5'-end (N(7)-methyl 5'-triphosphoguanosine)-ribonucleoside in mRNA + S-adenosyl-L-methionine = a 5'-end (N(7)-methyl 5'-triphosphoguanosine)-(2'-O-methyl-ribonucleoside) in mRNA + S-adenosyl-L-homocysteine + H(+)</text>
        <dbReference type="Rhea" id="RHEA:67020"/>
        <dbReference type="Rhea" id="RHEA-COMP:17167"/>
        <dbReference type="Rhea" id="RHEA-COMP:17168"/>
        <dbReference type="ChEBI" id="CHEBI:15378"/>
        <dbReference type="ChEBI" id="CHEBI:57856"/>
        <dbReference type="ChEBI" id="CHEBI:59789"/>
        <dbReference type="ChEBI" id="CHEBI:156461"/>
        <dbReference type="ChEBI" id="CHEBI:167609"/>
        <dbReference type="EC" id="2.1.1.57"/>
    </reaction>
</comment>
<feature type="region of interest" description="Disordered" evidence="2">
    <location>
        <begin position="671"/>
        <end position="707"/>
    </location>
</feature>
<dbReference type="KEGG" id="cre:CHLRE_06g308300v5"/>
<feature type="compositionally biased region" description="Gly residues" evidence="2">
    <location>
        <begin position="683"/>
        <end position="692"/>
    </location>
</feature>
<dbReference type="STRING" id="3055.A0A2K3DRI6"/>
<dbReference type="Gramene" id="PNW83139">
    <property type="protein sequence ID" value="PNW83139"/>
    <property type="gene ID" value="CHLRE_06g308300v5"/>
</dbReference>
<dbReference type="PANTHER" id="PTHR16121:SF0">
    <property type="entry name" value="CAP-SPECIFIC MRNA (NUCLEOSIDE-2'-O-)-METHYLTRANSFERASE 1"/>
    <property type="match status" value="1"/>
</dbReference>
<keyword evidence="1" id="KW-0507">mRNA processing</keyword>
<dbReference type="Pfam" id="PF01728">
    <property type="entry name" value="FtsJ"/>
    <property type="match status" value="1"/>
</dbReference>
<feature type="compositionally biased region" description="Gly residues" evidence="2">
    <location>
        <begin position="599"/>
        <end position="645"/>
    </location>
</feature>
<dbReference type="SUPFAM" id="SSF53335">
    <property type="entry name" value="S-adenosyl-L-methionine-dependent methyltransferases"/>
    <property type="match status" value="1"/>
</dbReference>
<dbReference type="InterPro" id="IPR050851">
    <property type="entry name" value="mRNA_Cap_2O-Ribose_MeTrfase"/>
</dbReference>
<dbReference type="GO" id="GO:0005737">
    <property type="term" value="C:cytoplasm"/>
    <property type="evidence" value="ECO:0000318"/>
    <property type="project" value="GO_Central"/>
</dbReference>
<dbReference type="ExpressionAtlas" id="A0A2K3DRI6">
    <property type="expression patterns" value="baseline"/>
</dbReference>
<keyword evidence="1" id="KW-0489">Methyltransferase</keyword>
<sequence>MFGGAMPMPMPVPAAGYGGPMPMPMGASVGLGGGVVPEILNTTPGVTGEGRRQAVAATRRRTAAGQEGRGEMCQRMRYIMFEIDEHNGRFLADRPADQPFQFLDVCCCPGGFSTYSLEAGKAPRKGIGLSLPPMYGGHLPAIPERTDNYYLHFVDVTTIAATVRVGDMGVGTPGCPQPALRLDAALHDPPSNACQLVILDGSFLGGKDWIHKETSLTDADNPAFNVYSSNAAAHKALLVAQLVVMANNLARGGLLVLRLNMFPDMFTVGVLGLLRQVFAGDVASYKPRSCHVHVGSYYLVCTNFDPVRAYQMQWVPRWYECLTRMRAGGPAPRFVPFPGFHLDSAPAMQVWTRAMYAYHVHLWRFLKLVEVAMEEKALLDKRLAQRPRTGRFTNTCGRIFANVRCTAGERCNSAHSFAELHPFVQKAFREPRGFLHQPGSLALLSAPVVAYDPLPETLLELRQQAHMQNVLRAQAVADSQRARLHAAAAAGAAAAAAAGGAGGPGGGYAGGSGGPNHQNHQNSNMLGMAVGGGYDEAVQLGMAGEWVHGLMRGTRDEAGEAGGEDALSLFMRTADDPNVVLEGGFEDPEPAPGAVPHPGGFGRGAAAGGWAGPGGGVAGEGEGGGKDGGGAGEVGGGGGGGGSGSGAAAPAAPAEEPDDWELELAGLTGAAGGGEAAAATGAKAGGGGGGGSKPRPRAGSGAAGGGSAAAMRPELLQMSGYQPRLGLLAIEVEDDETLSAMCEYLGW</sequence>
<keyword evidence="1" id="KW-0539">Nucleus</keyword>
<dbReference type="RefSeq" id="XP_042924452.1">
    <property type="nucleotide sequence ID" value="XM_043063746.1"/>
</dbReference>
<dbReference type="InterPro" id="IPR029063">
    <property type="entry name" value="SAM-dependent_MTases_sf"/>
</dbReference>
<dbReference type="EMBL" id="CM008967">
    <property type="protein sequence ID" value="PNW83139.1"/>
    <property type="molecule type" value="Genomic_DNA"/>
</dbReference>
<gene>
    <name evidence="4" type="ORF">CHLRE_06g308300v5</name>
</gene>
<feature type="region of interest" description="Disordered" evidence="2">
    <location>
        <begin position="583"/>
        <end position="657"/>
    </location>
</feature>
<evidence type="ECO:0000256" key="2">
    <source>
        <dbReference type="SAM" id="MobiDB-lite"/>
    </source>
</evidence>
<keyword evidence="1" id="KW-0808">Transferase</keyword>
<organism evidence="4 5">
    <name type="scientific">Chlamydomonas reinhardtii</name>
    <name type="common">Chlamydomonas smithii</name>
    <dbReference type="NCBI Taxonomy" id="3055"/>
    <lineage>
        <taxon>Eukaryota</taxon>
        <taxon>Viridiplantae</taxon>
        <taxon>Chlorophyta</taxon>
        <taxon>core chlorophytes</taxon>
        <taxon>Chlorophyceae</taxon>
        <taxon>CS clade</taxon>
        <taxon>Chlamydomonadales</taxon>
        <taxon>Chlamydomonadaceae</taxon>
        <taxon>Chlamydomonas</taxon>
    </lineage>
</organism>
<dbReference type="Gene3D" id="3.40.50.12760">
    <property type="match status" value="1"/>
</dbReference>
<dbReference type="GO" id="GO:0004483">
    <property type="term" value="F:methyltransferase cap1 activity"/>
    <property type="evidence" value="ECO:0000318"/>
    <property type="project" value="GO_Central"/>
</dbReference>
<dbReference type="Proteomes" id="UP000006906">
    <property type="component" value="Chromosome 6"/>
</dbReference>
<dbReference type="PANTHER" id="PTHR16121">
    <property type="entry name" value="CAP-SPECIFIC MRNA (NUCLEOSIDE-2'-O-)-METHYLTRANSFERASE 1-RELATED"/>
    <property type="match status" value="1"/>
</dbReference>
<keyword evidence="5" id="KW-1185">Reference proteome</keyword>
<protein>
    <recommendedName>
        <fullName evidence="1">Cap-specific mRNA (nucleoside-2'-O-)-methyltransferase 1</fullName>
        <ecNumber evidence="1">2.1.1.57</ecNumber>
    </recommendedName>
    <alternativeName>
        <fullName evidence="1">Cap1 2'O-ribose methyltransferase 1</fullName>
    </alternativeName>
</protein>
<dbReference type="AlphaFoldDB" id="A0A2K3DRI6"/>
<reference evidence="4 5" key="1">
    <citation type="journal article" date="2007" name="Science">
        <title>The Chlamydomonas genome reveals the evolution of key animal and plant functions.</title>
        <authorList>
            <person name="Merchant S.S."/>
            <person name="Prochnik S.E."/>
            <person name="Vallon O."/>
            <person name="Harris E.H."/>
            <person name="Karpowicz S.J."/>
            <person name="Witman G.B."/>
            <person name="Terry A."/>
            <person name="Salamov A."/>
            <person name="Fritz-Laylin L.K."/>
            <person name="Marechal-Drouard L."/>
            <person name="Marshall W.F."/>
            <person name="Qu L.H."/>
            <person name="Nelson D.R."/>
            <person name="Sanderfoot A.A."/>
            <person name="Spalding M.H."/>
            <person name="Kapitonov V.V."/>
            <person name="Ren Q."/>
            <person name="Ferris P."/>
            <person name="Lindquist E."/>
            <person name="Shapiro H."/>
            <person name="Lucas S.M."/>
            <person name="Grimwood J."/>
            <person name="Schmutz J."/>
            <person name="Cardol P."/>
            <person name="Cerutti H."/>
            <person name="Chanfreau G."/>
            <person name="Chen C.L."/>
            <person name="Cognat V."/>
            <person name="Croft M.T."/>
            <person name="Dent R."/>
            <person name="Dutcher S."/>
            <person name="Fernandez E."/>
            <person name="Fukuzawa H."/>
            <person name="Gonzalez-Ballester D."/>
            <person name="Gonzalez-Halphen D."/>
            <person name="Hallmann A."/>
            <person name="Hanikenne M."/>
            <person name="Hippler M."/>
            <person name="Inwood W."/>
            <person name="Jabbari K."/>
            <person name="Kalanon M."/>
            <person name="Kuras R."/>
            <person name="Lefebvre P.A."/>
            <person name="Lemaire S.D."/>
            <person name="Lobanov A.V."/>
            <person name="Lohr M."/>
            <person name="Manuell A."/>
            <person name="Meier I."/>
            <person name="Mets L."/>
            <person name="Mittag M."/>
            <person name="Mittelmeier T."/>
            <person name="Moroney J.V."/>
            <person name="Moseley J."/>
            <person name="Napoli C."/>
            <person name="Nedelcu A.M."/>
            <person name="Niyogi K."/>
            <person name="Novoselov S.V."/>
            <person name="Paulsen I.T."/>
            <person name="Pazour G."/>
            <person name="Purton S."/>
            <person name="Ral J.P."/>
            <person name="Riano-Pachon D.M."/>
            <person name="Riekhof W."/>
            <person name="Rymarquis L."/>
            <person name="Schroda M."/>
            <person name="Stern D."/>
            <person name="Umen J."/>
            <person name="Willows R."/>
            <person name="Wilson N."/>
            <person name="Zimmer S.L."/>
            <person name="Allmer J."/>
            <person name="Balk J."/>
            <person name="Bisova K."/>
            <person name="Chen C.J."/>
            <person name="Elias M."/>
            <person name="Gendler K."/>
            <person name="Hauser C."/>
            <person name="Lamb M.R."/>
            <person name="Ledford H."/>
            <person name="Long J.C."/>
            <person name="Minagawa J."/>
            <person name="Page M.D."/>
            <person name="Pan J."/>
            <person name="Pootakham W."/>
            <person name="Roje S."/>
            <person name="Rose A."/>
            <person name="Stahlberg E."/>
            <person name="Terauchi A.M."/>
            <person name="Yang P."/>
            <person name="Ball S."/>
            <person name="Bowler C."/>
            <person name="Dieckmann C.L."/>
            <person name="Gladyshev V.N."/>
            <person name="Green P."/>
            <person name="Jorgensen R."/>
            <person name="Mayfield S."/>
            <person name="Mueller-Roeber B."/>
            <person name="Rajamani S."/>
            <person name="Sayre R.T."/>
            <person name="Brokstein P."/>
            <person name="Dubchak I."/>
            <person name="Goodstein D."/>
            <person name="Hornick L."/>
            <person name="Huang Y.W."/>
            <person name="Jhaveri J."/>
            <person name="Luo Y."/>
            <person name="Martinez D."/>
            <person name="Ngau W.C."/>
            <person name="Otillar B."/>
            <person name="Poliakov A."/>
            <person name="Porter A."/>
            <person name="Szajkowski L."/>
            <person name="Werner G."/>
            <person name="Zhou K."/>
            <person name="Grigoriev I.V."/>
            <person name="Rokhsar D.S."/>
            <person name="Grossman A.R."/>
        </authorList>
    </citation>
    <scope>NUCLEOTIDE SEQUENCE [LARGE SCALE GENOMIC DNA]</scope>
    <source>
        <strain evidence="5">CC-503</strain>
        <strain evidence="4">CC-503 cw92 mt+</strain>
    </source>
</reference>
<evidence type="ECO:0000313" key="5">
    <source>
        <dbReference type="Proteomes" id="UP000006906"/>
    </source>
</evidence>
<dbReference type="GeneID" id="5716843"/>
<name>A0A2K3DRI6_CHLRE</name>
<keyword evidence="1" id="KW-0506">mRNA capping</keyword>
<dbReference type="EC" id="2.1.1.57" evidence="1"/>
<feature type="domain" description="Ribosomal RNA methyltransferase FtsJ" evidence="3">
    <location>
        <begin position="98"/>
        <end position="304"/>
    </location>
</feature>
<comment type="function">
    <text evidence="1">S-adenosyl-L-methionine-dependent methyltransferase that mediates RNA cap1 2'-O-ribose methylation to the 5'-cap structure of RNAs. Methylates the ribose of the first nucleotide of a m(7)GpppG-capped mRNA to produce m(7)GpppNmp (cap1).</text>
</comment>
<dbReference type="Gramene" id="PNW83140">
    <property type="protein sequence ID" value="PNW83140"/>
    <property type="gene ID" value="CHLRE_06g308300v5"/>
</dbReference>
<accession>A0A2K3DRI6</accession>
<keyword evidence="1" id="KW-0949">S-adenosyl-L-methionine</keyword>
<dbReference type="GO" id="GO:0003676">
    <property type="term" value="F:nucleic acid binding"/>
    <property type="evidence" value="ECO:0007669"/>
    <property type="project" value="UniProtKB-UniRule"/>
</dbReference>
<evidence type="ECO:0000313" key="4">
    <source>
        <dbReference type="EMBL" id="PNW83140.1"/>
    </source>
</evidence>
<dbReference type="GO" id="GO:0016556">
    <property type="term" value="P:mRNA modification"/>
    <property type="evidence" value="ECO:0007669"/>
    <property type="project" value="UniProtKB-UniRule"/>
</dbReference>
<dbReference type="GO" id="GO:0032259">
    <property type="term" value="P:methylation"/>
    <property type="evidence" value="ECO:0007669"/>
    <property type="project" value="UniProtKB-KW"/>
</dbReference>
<dbReference type="GO" id="GO:0006370">
    <property type="term" value="P:7-methylguanosine mRNA capping"/>
    <property type="evidence" value="ECO:0000318"/>
    <property type="project" value="GO_Central"/>
</dbReference>
<dbReference type="OrthoDB" id="534899at2759"/>
<evidence type="ECO:0000256" key="1">
    <source>
        <dbReference type="RuleBase" id="RU368012"/>
    </source>
</evidence>
<dbReference type="InterPro" id="IPR002877">
    <property type="entry name" value="RNA_MeTrfase_FtsJ_dom"/>
</dbReference>
<dbReference type="EMBL" id="CM008967">
    <property type="protein sequence ID" value="PNW83140.1"/>
    <property type="molecule type" value="Genomic_DNA"/>
</dbReference>
<reference evidence="4" key="2">
    <citation type="submission" date="2017-07" db="EMBL/GenBank/DDBJ databases">
        <title>WGS assembly of Chlamydomonas reinhardtii.</title>
        <authorList>
            <consortium name="Chlamydomonas Annotation Team"/>
            <consortium name="JGI Annotation Team"/>
            <person name="Merchant S.S."/>
            <person name="Prochnik S.E."/>
            <person name="Vallon O."/>
            <person name="Harris E.H."/>
            <person name="Karpowicz S.J."/>
            <person name="Witman G.B."/>
            <person name="Terry A."/>
            <person name="Salamov A."/>
            <person name="Fritz-Laylin L.K."/>
            <person name="Marechal-Drouard L."/>
            <person name="Marshall W.F."/>
            <person name="Qu L.H."/>
            <person name="Nelson D.R."/>
            <person name="Sanderfoot A.A."/>
            <person name="Spalding M.H."/>
            <person name="Kapitonov V.V."/>
            <person name="Ren Q."/>
            <person name="Ferris P."/>
            <person name="Lindquist E."/>
            <person name="Shapiro H."/>
            <person name="Lucas S.M."/>
            <person name="Grimwood J."/>
            <person name="Schmutz J."/>
            <person name="Grigoriev I.V."/>
            <person name="Rokhsar D.S."/>
        </authorList>
    </citation>
    <scope>NUCLEOTIDE SEQUENCE</scope>
    <source>
        <strain evidence="4">CC-503 cw92 mt+</strain>
    </source>
</reference>
<comment type="subcellular location">
    <subcellularLocation>
        <location evidence="1">Nucleus</location>
    </subcellularLocation>
</comment>
<proteinExistence type="predicted"/>